<organism evidence="8 9">
    <name type="scientific">Halopolyspora algeriensis</name>
    <dbReference type="NCBI Taxonomy" id="1500506"/>
    <lineage>
        <taxon>Bacteria</taxon>
        <taxon>Bacillati</taxon>
        <taxon>Actinomycetota</taxon>
        <taxon>Actinomycetes</taxon>
        <taxon>Actinomycetes incertae sedis</taxon>
        <taxon>Halopolyspora</taxon>
    </lineage>
</organism>
<feature type="binding site" evidence="6">
    <location>
        <position position="5"/>
    </location>
    <ligand>
        <name>Mg(2+)</name>
        <dbReference type="ChEBI" id="CHEBI:18420"/>
    </ligand>
</feature>
<dbReference type="SUPFAM" id="SSF88723">
    <property type="entry name" value="PIN domain-like"/>
    <property type="match status" value="1"/>
</dbReference>
<evidence type="ECO:0000259" key="7">
    <source>
        <dbReference type="Pfam" id="PF01850"/>
    </source>
</evidence>
<protein>
    <recommendedName>
        <fullName evidence="6">Ribonuclease VapC</fullName>
        <shortName evidence="6">RNase VapC</shortName>
        <ecNumber evidence="6">3.1.-.-</ecNumber>
    </recommendedName>
    <alternativeName>
        <fullName evidence="6">Toxin VapC</fullName>
    </alternativeName>
</protein>
<keyword evidence="4 6" id="KW-0378">Hydrolase</keyword>
<keyword evidence="6" id="KW-0800">Toxin</keyword>
<dbReference type="InterPro" id="IPR044153">
    <property type="entry name" value="PIN_Pae0151-like"/>
</dbReference>
<comment type="cofactor">
    <cofactor evidence="6">
        <name>Mg(2+)</name>
        <dbReference type="ChEBI" id="CHEBI:18420"/>
    </cofactor>
</comment>
<dbReference type="Proteomes" id="UP000253495">
    <property type="component" value="Unassembled WGS sequence"/>
</dbReference>
<comment type="caution">
    <text evidence="8">The sequence shown here is derived from an EMBL/GenBank/DDBJ whole genome shotgun (WGS) entry which is preliminary data.</text>
</comment>
<keyword evidence="2 6" id="KW-0540">Nuclease</keyword>
<evidence type="ECO:0000256" key="1">
    <source>
        <dbReference type="ARBA" id="ARBA00022649"/>
    </source>
</evidence>
<reference evidence="8 9" key="1">
    <citation type="submission" date="2018-07" db="EMBL/GenBank/DDBJ databases">
        <title>Genomic Encyclopedia of Type Strains, Phase III (KMG-III): the genomes of soil and plant-associated and newly described type strains.</title>
        <authorList>
            <person name="Whitman W."/>
        </authorList>
    </citation>
    <scope>NUCLEOTIDE SEQUENCE [LARGE SCALE GENOMIC DNA]</scope>
    <source>
        <strain evidence="8 9">CECT 8575</strain>
    </source>
</reference>
<evidence type="ECO:0000256" key="3">
    <source>
        <dbReference type="ARBA" id="ARBA00022723"/>
    </source>
</evidence>
<dbReference type="GO" id="GO:0000287">
    <property type="term" value="F:magnesium ion binding"/>
    <property type="evidence" value="ECO:0007669"/>
    <property type="project" value="UniProtKB-UniRule"/>
</dbReference>
<dbReference type="AlphaFoldDB" id="A0A368VY13"/>
<dbReference type="OrthoDB" id="4377304at2"/>
<feature type="domain" description="PIN" evidence="7">
    <location>
        <begin position="3"/>
        <end position="124"/>
    </location>
</feature>
<dbReference type="InterPro" id="IPR029060">
    <property type="entry name" value="PIN-like_dom_sf"/>
</dbReference>
<evidence type="ECO:0000256" key="4">
    <source>
        <dbReference type="ARBA" id="ARBA00022801"/>
    </source>
</evidence>
<name>A0A368VY13_9ACTN</name>
<keyword evidence="9" id="KW-1185">Reference proteome</keyword>
<dbReference type="InterPro" id="IPR002716">
    <property type="entry name" value="PIN_dom"/>
</dbReference>
<dbReference type="RefSeq" id="WP_114451087.1">
    <property type="nucleotide sequence ID" value="NZ_QPJC01000001.1"/>
</dbReference>
<comment type="function">
    <text evidence="6">Toxic component of a toxin-antitoxin (TA) system. An RNase.</text>
</comment>
<dbReference type="InterPro" id="IPR022907">
    <property type="entry name" value="VapC_family"/>
</dbReference>
<comment type="similarity">
    <text evidence="6">Belongs to the PINc/VapC protein family.</text>
</comment>
<keyword evidence="1 6" id="KW-1277">Toxin-antitoxin system</keyword>
<dbReference type="CDD" id="cd09873">
    <property type="entry name" value="PIN_Pae0151-like"/>
    <property type="match status" value="1"/>
</dbReference>
<dbReference type="EC" id="3.1.-.-" evidence="6"/>
<feature type="binding site" evidence="6">
    <location>
        <position position="99"/>
    </location>
    <ligand>
        <name>Mg(2+)</name>
        <dbReference type="ChEBI" id="CHEBI:18420"/>
    </ligand>
</feature>
<dbReference type="InterPro" id="IPR051619">
    <property type="entry name" value="TypeII_TA_RNase_PINc/VapC"/>
</dbReference>
<dbReference type="PANTHER" id="PTHR35901:SF1">
    <property type="entry name" value="EXONUCLEASE VAPC9"/>
    <property type="match status" value="1"/>
</dbReference>
<keyword evidence="3 6" id="KW-0479">Metal-binding</keyword>
<gene>
    <name evidence="6" type="primary">vapC</name>
    <name evidence="8" type="ORF">DFQ14_101164</name>
</gene>
<dbReference type="EMBL" id="QPJC01000001">
    <property type="protein sequence ID" value="RCW46825.1"/>
    <property type="molecule type" value="Genomic_DNA"/>
</dbReference>
<keyword evidence="5 6" id="KW-0460">Magnesium</keyword>
<accession>A0A368VY13</accession>
<proteinExistence type="inferred from homology"/>
<dbReference type="PANTHER" id="PTHR35901">
    <property type="entry name" value="RIBONUCLEASE VAPC3"/>
    <property type="match status" value="1"/>
</dbReference>
<dbReference type="HAMAP" id="MF_00265">
    <property type="entry name" value="VapC_Nob1"/>
    <property type="match status" value="1"/>
</dbReference>
<dbReference type="Gene3D" id="3.40.50.1010">
    <property type="entry name" value="5'-nuclease"/>
    <property type="match status" value="1"/>
</dbReference>
<dbReference type="Pfam" id="PF01850">
    <property type="entry name" value="PIN"/>
    <property type="match status" value="1"/>
</dbReference>
<evidence type="ECO:0000256" key="5">
    <source>
        <dbReference type="ARBA" id="ARBA00022842"/>
    </source>
</evidence>
<dbReference type="GO" id="GO:0090729">
    <property type="term" value="F:toxin activity"/>
    <property type="evidence" value="ECO:0007669"/>
    <property type="project" value="UniProtKB-KW"/>
</dbReference>
<evidence type="ECO:0000256" key="6">
    <source>
        <dbReference type="HAMAP-Rule" id="MF_00265"/>
    </source>
</evidence>
<sequence>MTVVDASIVVRLLQNRRGDEALHERFSRHRYVYAPTLIDAEVTSAIRGLLLTSKPTLKIEVARAEEMLDDFADLPLMRYPMQPYQRRALALRDNFTAYDAFYVALAESLGMPLLTDDRKYAKAAAHAATVETWT</sequence>
<evidence type="ECO:0000256" key="2">
    <source>
        <dbReference type="ARBA" id="ARBA00022722"/>
    </source>
</evidence>
<dbReference type="GO" id="GO:0016787">
    <property type="term" value="F:hydrolase activity"/>
    <property type="evidence" value="ECO:0007669"/>
    <property type="project" value="UniProtKB-KW"/>
</dbReference>
<evidence type="ECO:0000313" key="8">
    <source>
        <dbReference type="EMBL" id="RCW46825.1"/>
    </source>
</evidence>
<evidence type="ECO:0000313" key="9">
    <source>
        <dbReference type="Proteomes" id="UP000253495"/>
    </source>
</evidence>
<dbReference type="GO" id="GO:0004540">
    <property type="term" value="F:RNA nuclease activity"/>
    <property type="evidence" value="ECO:0007669"/>
    <property type="project" value="InterPro"/>
</dbReference>